<proteinExistence type="predicted"/>
<dbReference type="EMBL" id="WJXA01000007">
    <property type="protein sequence ID" value="KAF7138671.1"/>
    <property type="molecule type" value="Genomic_DNA"/>
</dbReference>
<dbReference type="Proteomes" id="UP000626092">
    <property type="component" value="Unassembled WGS sequence"/>
</dbReference>
<gene>
    <name evidence="1" type="ORF">RHSIM_Rhsim07G0152500</name>
</gene>
<name>A0A834GT35_RHOSS</name>
<accession>A0A834GT35</accession>
<dbReference type="OrthoDB" id="1758058at2759"/>
<protein>
    <submittedName>
        <fullName evidence="1">Uncharacterized protein</fullName>
    </submittedName>
</protein>
<reference evidence="1" key="1">
    <citation type="submission" date="2019-11" db="EMBL/GenBank/DDBJ databases">
        <authorList>
            <person name="Liu Y."/>
            <person name="Hou J."/>
            <person name="Li T.-Q."/>
            <person name="Guan C.-H."/>
            <person name="Wu X."/>
            <person name="Wu H.-Z."/>
            <person name="Ling F."/>
            <person name="Zhang R."/>
            <person name="Shi X.-G."/>
            <person name="Ren J.-P."/>
            <person name="Chen E.-F."/>
            <person name="Sun J.-M."/>
        </authorList>
    </citation>
    <scope>NUCLEOTIDE SEQUENCE</scope>
    <source>
        <strain evidence="1">Adult_tree_wgs_1</strain>
        <tissue evidence="1">Leaves</tissue>
    </source>
</reference>
<evidence type="ECO:0000313" key="2">
    <source>
        <dbReference type="Proteomes" id="UP000626092"/>
    </source>
</evidence>
<evidence type="ECO:0000313" key="1">
    <source>
        <dbReference type="EMBL" id="KAF7138671.1"/>
    </source>
</evidence>
<organism evidence="1 2">
    <name type="scientific">Rhododendron simsii</name>
    <name type="common">Sims's rhododendron</name>
    <dbReference type="NCBI Taxonomy" id="118357"/>
    <lineage>
        <taxon>Eukaryota</taxon>
        <taxon>Viridiplantae</taxon>
        <taxon>Streptophyta</taxon>
        <taxon>Embryophyta</taxon>
        <taxon>Tracheophyta</taxon>
        <taxon>Spermatophyta</taxon>
        <taxon>Magnoliopsida</taxon>
        <taxon>eudicotyledons</taxon>
        <taxon>Gunneridae</taxon>
        <taxon>Pentapetalae</taxon>
        <taxon>asterids</taxon>
        <taxon>Ericales</taxon>
        <taxon>Ericaceae</taxon>
        <taxon>Ericoideae</taxon>
        <taxon>Rhodoreae</taxon>
        <taxon>Rhododendron</taxon>
    </lineage>
</organism>
<keyword evidence="2" id="KW-1185">Reference proteome</keyword>
<dbReference type="AlphaFoldDB" id="A0A834GT35"/>
<comment type="caution">
    <text evidence="1">The sequence shown here is derived from an EMBL/GenBank/DDBJ whole genome shotgun (WGS) entry which is preliminary data.</text>
</comment>
<sequence>MTERVSLQQVHVEKGKEDIEDRLKCQNGFAFRGSKTTCSLHRLPVSPATTSTARRGVQNIRLVLGVFEDQICDYACGRPRTCLSLLGTAKVLSFTIPLKDPALLSGIIVVTYFLR</sequence>